<evidence type="ECO:0000313" key="1">
    <source>
        <dbReference type="EMBL" id="KAH9377208.1"/>
    </source>
</evidence>
<dbReference type="VEuPathDB" id="VectorBase:HLOH_048076"/>
<proteinExistence type="predicted"/>
<dbReference type="OrthoDB" id="6480624at2759"/>
<keyword evidence="2" id="KW-1185">Reference proteome</keyword>
<organism evidence="1 2">
    <name type="scientific">Haemaphysalis longicornis</name>
    <name type="common">Bush tick</name>
    <dbReference type="NCBI Taxonomy" id="44386"/>
    <lineage>
        <taxon>Eukaryota</taxon>
        <taxon>Metazoa</taxon>
        <taxon>Ecdysozoa</taxon>
        <taxon>Arthropoda</taxon>
        <taxon>Chelicerata</taxon>
        <taxon>Arachnida</taxon>
        <taxon>Acari</taxon>
        <taxon>Parasitiformes</taxon>
        <taxon>Ixodida</taxon>
        <taxon>Ixodoidea</taxon>
        <taxon>Ixodidae</taxon>
        <taxon>Haemaphysalinae</taxon>
        <taxon>Haemaphysalis</taxon>
    </lineage>
</organism>
<reference evidence="1 2" key="1">
    <citation type="journal article" date="2020" name="Cell">
        <title>Large-Scale Comparative Analyses of Tick Genomes Elucidate Their Genetic Diversity and Vector Capacities.</title>
        <authorList>
            <consortium name="Tick Genome and Microbiome Consortium (TIGMIC)"/>
            <person name="Jia N."/>
            <person name="Wang J."/>
            <person name="Shi W."/>
            <person name="Du L."/>
            <person name="Sun Y."/>
            <person name="Zhan W."/>
            <person name="Jiang J.F."/>
            <person name="Wang Q."/>
            <person name="Zhang B."/>
            <person name="Ji P."/>
            <person name="Bell-Sakyi L."/>
            <person name="Cui X.M."/>
            <person name="Yuan T.T."/>
            <person name="Jiang B.G."/>
            <person name="Yang W.F."/>
            <person name="Lam T.T."/>
            <person name="Chang Q.C."/>
            <person name="Ding S.J."/>
            <person name="Wang X.J."/>
            <person name="Zhu J.G."/>
            <person name="Ruan X.D."/>
            <person name="Zhao L."/>
            <person name="Wei J.T."/>
            <person name="Ye R.Z."/>
            <person name="Que T.C."/>
            <person name="Du C.H."/>
            <person name="Zhou Y.H."/>
            <person name="Cheng J.X."/>
            <person name="Dai P.F."/>
            <person name="Guo W.B."/>
            <person name="Han X.H."/>
            <person name="Huang E.J."/>
            <person name="Li L.F."/>
            <person name="Wei W."/>
            <person name="Gao Y.C."/>
            <person name="Liu J.Z."/>
            <person name="Shao H.Z."/>
            <person name="Wang X."/>
            <person name="Wang C.C."/>
            <person name="Yang T.C."/>
            <person name="Huo Q.B."/>
            <person name="Li W."/>
            <person name="Chen H.Y."/>
            <person name="Chen S.E."/>
            <person name="Zhou L.G."/>
            <person name="Ni X.B."/>
            <person name="Tian J.H."/>
            <person name="Sheng Y."/>
            <person name="Liu T."/>
            <person name="Pan Y.S."/>
            <person name="Xia L.Y."/>
            <person name="Li J."/>
            <person name="Zhao F."/>
            <person name="Cao W.C."/>
        </authorList>
    </citation>
    <scope>NUCLEOTIDE SEQUENCE [LARGE SCALE GENOMIC DNA]</scope>
    <source>
        <strain evidence="1">HaeL-2018</strain>
    </source>
</reference>
<dbReference type="EMBL" id="JABSTR010000008">
    <property type="protein sequence ID" value="KAH9377208.1"/>
    <property type="molecule type" value="Genomic_DNA"/>
</dbReference>
<protein>
    <submittedName>
        <fullName evidence="1">Uncharacterized protein</fullName>
    </submittedName>
</protein>
<dbReference type="SUPFAM" id="SSF53474">
    <property type="entry name" value="alpha/beta-Hydrolases"/>
    <property type="match status" value="1"/>
</dbReference>
<comment type="caution">
    <text evidence="1">The sequence shown here is derived from an EMBL/GenBank/DDBJ whole genome shotgun (WGS) entry which is preliminary data.</text>
</comment>
<dbReference type="Gene3D" id="3.40.50.1820">
    <property type="entry name" value="alpha/beta hydrolase"/>
    <property type="match status" value="1"/>
</dbReference>
<dbReference type="Proteomes" id="UP000821853">
    <property type="component" value="Unassembled WGS sequence"/>
</dbReference>
<evidence type="ECO:0000313" key="2">
    <source>
        <dbReference type="Proteomes" id="UP000821853"/>
    </source>
</evidence>
<name>A0A9J6GR80_HAELO</name>
<dbReference type="AlphaFoldDB" id="A0A9J6GR80"/>
<accession>A0A9J6GR80</accession>
<sequence>MLPISTVHKNPHRLKRTLLPQESPPDYDLRQVSAPVALFWSEADTLVPAEDVALLRKEIPNVVFDFRIADTRFSHQEFAIGITAKEALYDTLVDTLIRFSPQ</sequence>
<dbReference type="InterPro" id="IPR029058">
    <property type="entry name" value="AB_hydrolase_fold"/>
</dbReference>
<gene>
    <name evidence="1" type="ORF">HPB48_011006</name>
</gene>